<accession>A0A812YL71</accession>
<protein>
    <submittedName>
        <fullName evidence="2">PSP protein</fullName>
    </submittedName>
</protein>
<proteinExistence type="predicted"/>
<keyword evidence="3" id="KW-1185">Reference proteome</keyword>
<keyword evidence="1" id="KW-0812">Transmembrane</keyword>
<evidence type="ECO:0000313" key="3">
    <source>
        <dbReference type="Proteomes" id="UP000649617"/>
    </source>
</evidence>
<sequence>TCYEKHAKWAACLPDCTAGVQLWVDWFWRWTPWTCMLIVDAVGRDELGTELETSDADPLLASATPHRYKNLANKFTTSGSTIYDDAENMRLVFVSSADKCKTMCDADRRCDCFLYTSVTQHCEKRRACAPDAQSLKDNVGTNLYVKLPNEEIQEEDDDDVWKRYRHKNLFFSTGLRLDDEDAGATTLKSCKRRCELSKSCQCFVYSEALDRCERYTDCVVSTLIEDALYDVYVTEEPKPKEPVDFAWWTILQLILLVLLLLLCCFLCIYFLRKKEPRDAVAVPFVPTKTRLEMFADAALLERWPGSCADCGCACGRPPAWVPRSGAVVATEASTGNVQTRPDGGGNLVPGDVLLTIRSGGKVAAIHCTDDVKEVLSRCQAGQTIDMEVLRARAFGEYSCSRPSADEAPSTQATMDKPDEVEKAALPTHKKVHVQRLVE</sequence>
<dbReference type="Gene3D" id="3.50.4.10">
    <property type="entry name" value="Hepatocyte Growth Factor"/>
    <property type="match status" value="1"/>
</dbReference>
<feature type="non-terminal residue" evidence="2">
    <location>
        <position position="1"/>
    </location>
</feature>
<evidence type="ECO:0000313" key="2">
    <source>
        <dbReference type="EMBL" id="CAE7784044.1"/>
    </source>
</evidence>
<keyword evidence="1" id="KW-0472">Membrane</keyword>
<feature type="transmembrane region" description="Helical" evidence="1">
    <location>
        <begin position="245"/>
        <end position="271"/>
    </location>
</feature>
<dbReference type="AlphaFoldDB" id="A0A812YL71"/>
<evidence type="ECO:0000256" key="1">
    <source>
        <dbReference type="SAM" id="Phobius"/>
    </source>
</evidence>
<comment type="caution">
    <text evidence="2">The sequence shown here is derived from an EMBL/GenBank/DDBJ whole genome shotgun (WGS) entry which is preliminary data.</text>
</comment>
<name>A0A812YL71_SYMPI</name>
<dbReference type="EMBL" id="CAJNIZ010048192">
    <property type="protein sequence ID" value="CAE7784044.1"/>
    <property type="molecule type" value="Genomic_DNA"/>
</dbReference>
<reference evidence="2" key="1">
    <citation type="submission" date="2021-02" db="EMBL/GenBank/DDBJ databases">
        <authorList>
            <person name="Dougan E. K."/>
            <person name="Rhodes N."/>
            <person name="Thang M."/>
            <person name="Chan C."/>
        </authorList>
    </citation>
    <scope>NUCLEOTIDE SEQUENCE</scope>
</reference>
<dbReference type="OrthoDB" id="424765at2759"/>
<gene>
    <name evidence="2" type="primary">PSP</name>
    <name evidence="2" type="ORF">SPIL2461_LOCUS23348</name>
</gene>
<organism evidence="2 3">
    <name type="scientific">Symbiodinium pilosum</name>
    <name type="common">Dinoflagellate</name>
    <dbReference type="NCBI Taxonomy" id="2952"/>
    <lineage>
        <taxon>Eukaryota</taxon>
        <taxon>Sar</taxon>
        <taxon>Alveolata</taxon>
        <taxon>Dinophyceae</taxon>
        <taxon>Suessiales</taxon>
        <taxon>Symbiodiniaceae</taxon>
        <taxon>Symbiodinium</taxon>
    </lineage>
</organism>
<dbReference type="Proteomes" id="UP000649617">
    <property type="component" value="Unassembled WGS sequence"/>
</dbReference>
<keyword evidence="1" id="KW-1133">Transmembrane helix</keyword>